<gene>
    <name evidence="3" type="ORF">JD276_04065</name>
</gene>
<accession>A0A934UTB4</accession>
<organism evidence="3 4">
    <name type="scientific">Leucobacter chromiisoli</name>
    <dbReference type="NCBI Taxonomy" id="2796471"/>
    <lineage>
        <taxon>Bacteria</taxon>
        <taxon>Bacillati</taxon>
        <taxon>Actinomycetota</taxon>
        <taxon>Actinomycetes</taxon>
        <taxon>Micrococcales</taxon>
        <taxon>Microbacteriaceae</taxon>
        <taxon>Leucobacter</taxon>
    </lineage>
</organism>
<name>A0A934UTB4_9MICO</name>
<dbReference type="PANTHER" id="PTHR21180">
    <property type="entry name" value="ENDONUCLEASE/EXONUCLEASE/PHOSPHATASE FAMILY DOMAIN-CONTAINING PROTEIN 1"/>
    <property type="match status" value="1"/>
</dbReference>
<dbReference type="Gene3D" id="3.10.560.10">
    <property type="entry name" value="Outer membrane lipoprotein wza domain like"/>
    <property type="match status" value="1"/>
</dbReference>
<dbReference type="Gene3D" id="1.10.150.320">
    <property type="entry name" value="Photosystem II 12 kDa extrinsic protein"/>
    <property type="match status" value="1"/>
</dbReference>
<evidence type="ECO:0000313" key="3">
    <source>
        <dbReference type="EMBL" id="MBK0418204.1"/>
    </source>
</evidence>
<dbReference type="Pfam" id="PF12836">
    <property type="entry name" value="HHH_3"/>
    <property type="match status" value="1"/>
</dbReference>
<sequence length="215" mass="20625">MAKPHDPLGAALDADRAAASLSEGGSAATGVDSDSGDTADATGTSRGANTGDPTGEVFVHVVGEVNDPGVYELPADARVEAAIDAAGGTTPEAVLSGVNLARVVADGEQILVPDAETAAAAAAGTAPGAAPGGGPGASSEAEAGVGGAAIGTGLVNLNTADAAALETLPRVGPALAQRIIDWRGANGGFASVDQLLEVSGIGVKTLEGLRDRVAV</sequence>
<dbReference type="GO" id="GO:0015627">
    <property type="term" value="C:type II protein secretion system complex"/>
    <property type="evidence" value="ECO:0007669"/>
    <property type="project" value="TreeGrafter"/>
</dbReference>
<feature type="region of interest" description="Disordered" evidence="1">
    <location>
        <begin position="123"/>
        <end position="143"/>
    </location>
</feature>
<dbReference type="GO" id="GO:0006281">
    <property type="term" value="P:DNA repair"/>
    <property type="evidence" value="ECO:0007669"/>
    <property type="project" value="InterPro"/>
</dbReference>
<dbReference type="InterPro" id="IPR010994">
    <property type="entry name" value="RuvA_2-like"/>
</dbReference>
<evidence type="ECO:0000259" key="2">
    <source>
        <dbReference type="SMART" id="SM00278"/>
    </source>
</evidence>
<reference evidence="3" key="1">
    <citation type="submission" date="2020-12" db="EMBL/GenBank/DDBJ databases">
        <title>Leucobacter sp. CAS1, isolated from Chromium sludge.</title>
        <authorList>
            <person name="Xu Z."/>
        </authorList>
    </citation>
    <scope>NUCLEOTIDE SEQUENCE</scope>
    <source>
        <strain evidence="3">CSA1</strain>
    </source>
</reference>
<dbReference type="InterPro" id="IPR051675">
    <property type="entry name" value="Endo/Exo/Phosphatase_dom_1"/>
</dbReference>
<comment type="caution">
    <text evidence="3">The sequence shown here is derived from an EMBL/GenBank/DDBJ whole genome shotgun (WGS) entry which is preliminary data.</text>
</comment>
<feature type="domain" description="Helix-hairpin-helix DNA-binding motif class 1" evidence="2">
    <location>
        <begin position="193"/>
        <end position="212"/>
    </location>
</feature>
<evidence type="ECO:0000313" key="4">
    <source>
        <dbReference type="Proteomes" id="UP000608530"/>
    </source>
</evidence>
<keyword evidence="4" id="KW-1185">Reference proteome</keyword>
<feature type="domain" description="Helix-hairpin-helix DNA-binding motif class 1" evidence="2">
    <location>
        <begin position="163"/>
        <end position="182"/>
    </location>
</feature>
<feature type="compositionally biased region" description="Low complexity" evidence="1">
    <location>
        <begin position="17"/>
        <end position="30"/>
    </location>
</feature>
<protein>
    <submittedName>
        <fullName evidence="3">ComEA family DNA-binding protein</fullName>
    </submittedName>
</protein>
<dbReference type="AlphaFoldDB" id="A0A934UTB4"/>
<dbReference type="SUPFAM" id="SSF47781">
    <property type="entry name" value="RuvA domain 2-like"/>
    <property type="match status" value="1"/>
</dbReference>
<dbReference type="Pfam" id="PF10531">
    <property type="entry name" value="SLBB"/>
    <property type="match status" value="1"/>
</dbReference>
<proteinExistence type="predicted"/>
<dbReference type="InterPro" id="IPR003583">
    <property type="entry name" value="Hlx-hairpin-Hlx_DNA-bd_motif"/>
</dbReference>
<dbReference type="GO" id="GO:0003677">
    <property type="term" value="F:DNA binding"/>
    <property type="evidence" value="ECO:0007669"/>
    <property type="project" value="UniProtKB-KW"/>
</dbReference>
<dbReference type="SMART" id="SM00278">
    <property type="entry name" value="HhH1"/>
    <property type="match status" value="2"/>
</dbReference>
<dbReference type="Proteomes" id="UP000608530">
    <property type="component" value="Unassembled WGS sequence"/>
</dbReference>
<keyword evidence="3" id="KW-0238">DNA-binding</keyword>
<feature type="compositionally biased region" description="Polar residues" evidence="1">
    <location>
        <begin position="41"/>
        <end position="52"/>
    </location>
</feature>
<dbReference type="GO" id="GO:0015628">
    <property type="term" value="P:protein secretion by the type II secretion system"/>
    <property type="evidence" value="ECO:0007669"/>
    <property type="project" value="TreeGrafter"/>
</dbReference>
<dbReference type="InterPro" id="IPR019554">
    <property type="entry name" value="Soluble_ligand-bd"/>
</dbReference>
<evidence type="ECO:0000256" key="1">
    <source>
        <dbReference type="SAM" id="MobiDB-lite"/>
    </source>
</evidence>
<dbReference type="EMBL" id="JAEHOH010000005">
    <property type="protein sequence ID" value="MBK0418204.1"/>
    <property type="molecule type" value="Genomic_DNA"/>
</dbReference>
<dbReference type="PANTHER" id="PTHR21180:SF32">
    <property type="entry name" value="ENDONUCLEASE_EXONUCLEASE_PHOSPHATASE FAMILY DOMAIN-CONTAINING PROTEIN 1"/>
    <property type="match status" value="1"/>
</dbReference>
<feature type="region of interest" description="Disordered" evidence="1">
    <location>
        <begin position="1"/>
        <end position="55"/>
    </location>
</feature>